<dbReference type="RefSeq" id="WP_258824222.1">
    <property type="nucleotide sequence ID" value="NZ_JANUHB010000006.1"/>
</dbReference>
<dbReference type="CDD" id="cd04301">
    <property type="entry name" value="NAT_SF"/>
    <property type="match status" value="1"/>
</dbReference>
<dbReference type="PROSITE" id="PS51186">
    <property type="entry name" value="GNAT"/>
    <property type="match status" value="1"/>
</dbReference>
<dbReference type="Gene3D" id="3.40.630.30">
    <property type="match status" value="1"/>
</dbReference>
<comment type="caution">
    <text evidence="4">The sequence shown here is derived from an EMBL/GenBank/DDBJ whole genome shotgun (WGS) entry which is preliminary data.</text>
</comment>
<evidence type="ECO:0000256" key="2">
    <source>
        <dbReference type="ARBA" id="ARBA00023315"/>
    </source>
</evidence>
<dbReference type="PANTHER" id="PTHR43877:SF1">
    <property type="entry name" value="ACETYLTRANSFERASE"/>
    <property type="match status" value="1"/>
</dbReference>
<evidence type="ECO:0000256" key="1">
    <source>
        <dbReference type="ARBA" id="ARBA00022679"/>
    </source>
</evidence>
<reference evidence="4 5" key="1">
    <citation type="submission" date="2022-08" db="EMBL/GenBank/DDBJ databases">
        <title>Reclassification of Massilia species as members of the genera Telluria, Duganella, Pseudoduganella, Mokoshia gen. nov. and Zemynaea gen. nov. using orthogonal and non-orthogonal genome-based approaches.</title>
        <authorList>
            <person name="Bowman J.P."/>
        </authorList>
    </citation>
    <scope>NUCLEOTIDE SEQUENCE [LARGE SCALE GENOMIC DNA]</scope>
    <source>
        <strain evidence="4 5">JCM 31605</strain>
    </source>
</reference>
<sequence>MDPYIIRPLEPHDWPAWRDMRLRSLADSPDAFGSTLAEEQPRPADVWAARLAAAAVSGRDRPLVAEVDGAAVGLLWAKVDAADESVVNLFQVWVAPEGRGRGVGASLLREAIHWARSTGAGAVQLGVTQGDTPAQRLYARAGFRPVGAPEPLRPGSPLLSQAMRLALR</sequence>
<protein>
    <submittedName>
        <fullName evidence="4">GNAT family N-acetyltransferase</fullName>
    </submittedName>
</protein>
<dbReference type="EMBL" id="JANUHB010000006">
    <property type="protein sequence ID" value="MCS0810394.1"/>
    <property type="molecule type" value="Genomic_DNA"/>
</dbReference>
<dbReference type="SUPFAM" id="SSF55729">
    <property type="entry name" value="Acyl-CoA N-acyltransferases (Nat)"/>
    <property type="match status" value="1"/>
</dbReference>
<dbReference type="InterPro" id="IPR016181">
    <property type="entry name" value="Acyl_CoA_acyltransferase"/>
</dbReference>
<dbReference type="PANTHER" id="PTHR43877">
    <property type="entry name" value="AMINOALKYLPHOSPHONATE N-ACETYLTRANSFERASE-RELATED-RELATED"/>
    <property type="match status" value="1"/>
</dbReference>
<accession>A0ABT2DHR6</accession>
<gene>
    <name evidence="4" type="ORF">NX774_20930</name>
</gene>
<keyword evidence="2" id="KW-0012">Acyltransferase</keyword>
<dbReference type="Proteomes" id="UP001206126">
    <property type="component" value="Unassembled WGS sequence"/>
</dbReference>
<dbReference type="InterPro" id="IPR000182">
    <property type="entry name" value="GNAT_dom"/>
</dbReference>
<evidence type="ECO:0000313" key="4">
    <source>
        <dbReference type="EMBL" id="MCS0810394.1"/>
    </source>
</evidence>
<proteinExistence type="predicted"/>
<dbReference type="Pfam" id="PF00583">
    <property type="entry name" value="Acetyltransf_1"/>
    <property type="match status" value="1"/>
</dbReference>
<evidence type="ECO:0000259" key="3">
    <source>
        <dbReference type="PROSITE" id="PS51186"/>
    </source>
</evidence>
<feature type="domain" description="N-acetyltransferase" evidence="3">
    <location>
        <begin position="4"/>
        <end position="168"/>
    </location>
</feature>
<organism evidence="4 5">
    <name type="scientific">Massilia agilis</name>
    <dbReference type="NCBI Taxonomy" id="1811226"/>
    <lineage>
        <taxon>Bacteria</taxon>
        <taxon>Pseudomonadati</taxon>
        <taxon>Pseudomonadota</taxon>
        <taxon>Betaproteobacteria</taxon>
        <taxon>Burkholderiales</taxon>
        <taxon>Oxalobacteraceae</taxon>
        <taxon>Telluria group</taxon>
        <taxon>Massilia</taxon>
    </lineage>
</organism>
<dbReference type="InterPro" id="IPR050832">
    <property type="entry name" value="Bact_Acetyltransf"/>
</dbReference>
<evidence type="ECO:0000313" key="5">
    <source>
        <dbReference type="Proteomes" id="UP001206126"/>
    </source>
</evidence>
<keyword evidence="1" id="KW-0808">Transferase</keyword>
<keyword evidence="5" id="KW-1185">Reference proteome</keyword>
<name>A0ABT2DHR6_9BURK</name>